<accession>A0A2N5UBE9</accession>
<evidence type="ECO:0000313" key="1">
    <source>
        <dbReference type="EMBL" id="PLW35063.1"/>
    </source>
</evidence>
<name>A0A2N5UBE9_9BASI</name>
<evidence type="ECO:0008006" key="3">
    <source>
        <dbReference type="Google" id="ProtNLM"/>
    </source>
</evidence>
<reference evidence="1 2" key="1">
    <citation type="submission" date="2017-11" db="EMBL/GenBank/DDBJ databases">
        <title>De novo assembly and phasing of dikaryotic genomes from two isolates of Puccinia coronata f. sp. avenae, the causal agent of oat crown rust.</title>
        <authorList>
            <person name="Miller M.E."/>
            <person name="Zhang Y."/>
            <person name="Omidvar V."/>
            <person name="Sperschneider J."/>
            <person name="Schwessinger B."/>
            <person name="Raley C."/>
            <person name="Palmer J.M."/>
            <person name="Garnica D."/>
            <person name="Upadhyaya N."/>
            <person name="Rathjen J."/>
            <person name="Taylor J.M."/>
            <person name="Park R.F."/>
            <person name="Dodds P.N."/>
            <person name="Hirsch C.D."/>
            <person name="Kianian S.F."/>
            <person name="Figueroa M."/>
        </authorList>
    </citation>
    <scope>NUCLEOTIDE SEQUENCE [LARGE SCALE GENOMIC DNA]</scope>
    <source>
        <strain evidence="1">12SD80</strain>
    </source>
</reference>
<gene>
    <name evidence="1" type="ORF">PCASD_16174</name>
</gene>
<comment type="caution">
    <text evidence="1">The sequence shown here is derived from an EMBL/GenBank/DDBJ whole genome shotgun (WGS) entry which is preliminary data.</text>
</comment>
<organism evidence="1 2">
    <name type="scientific">Puccinia coronata f. sp. avenae</name>
    <dbReference type="NCBI Taxonomy" id="200324"/>
    <lineage>
        <taxon>Eukaryota</taxon>
        <taxon>Fungi</taxon>
        <taxon>Dikarya</taxon>
        <taxon>Basidiomycota</taxon>
        <taxon>Pucciniomycotina</taxon>
        <taxon>Pucciniomycetes</taxon>
        <taxon>Pucciniales</taxon>
        <taxon>Pucciniaceae</taxon>
        <taxon>Puccinia</taxon>
    </lineage>
</organism>
<dbReference type="AlphaFoldDB" id="A0A2N5UBE9"/>
<protein>
    <recommendedName>
        <fullName evidence="3">DUF4219 domain-containing protein</fullName>
    </recommendedName>
</protein>
<proteinExistence type="predicted"/>
<evidence type="ECO:0000313" key="2">
    <source>
        <dbReference type="Proteomes" id="UP000235392"/>
    </source>
</evidence>
<dbReference type="EMBL" id="PGCI01000185">
    <property type="protein sequence ID" value="PLW35063.1"/>
    <property type="molecule type" value="Genomic_DNA"/>
</dbReference>
<sequence>MSNARGAPLLLNGSNYPAWSFLMKAKIDKMGALDIVQGIVPGPVNTEEFPAKPEELAKPARKAGRLPARRVGNDLLGEQVLTYLSRS</sequence>
<dbReference type="Proteomes" id="UP000235392">
    <property type="component" value="Unassembled WGS sequence"/>
</dbReference>